<sequence length="51" mass="5490">TLLSSMKHVPSEIWRNISSEACTDTGFTGLSLSLVSKFVHAASEPVKLQSV</sequence>
<reference evidence="1 2" key="1">
    <citation type="journal article" date="2016" name="Mol. Biol. Evol.">
        <title>Comparative Genomics of Early-Diverging Mushroom-Forming Fungi Provides Insights into the Origins of Lignocellulose Decay Capabilities.</title>
        <authorList>
            <person name="Nagy L.G."/>
            <person name="Riley R."/>
            <person name="Tritt A."/>
            <person name="Adam C."/>
            <person name="Daum C."/>
            <person name="Floudas D."/>
            <person name="Sun H."/>
            <person name="Yadav J.S."/>
            <person name="Pangilinan J."/>
            <person name="Larsson K.H."/>
            <person name="Matsuura K."/>
            <person name="Barry K."/>
            <person name="Labutti K."/>
            <person name="Kuo R."/>
            <person name="Ohm R.A."/>
            <person name="Bhattacharya S.S."/>
            <person name="Shirouzu T."/>
            <person name="Yoshinaga Y."/>
            <person name="Martin F.M."/>
            <person name="Grigoriev I.V."/>
            <person name="Hibbett D.S."/>
        </authorList>
    </citation>
    <scope>NUCLEOTIDE SEQUENCE [LARGE SCALE GENOMIC DNA]</scope>
    <source>
        <strain evidence="1 2">CBS 109695</strain>
    </source>
</reference>
<keyword evidence="2" id="KW-1185">Reference proteome</keyword>
<gene>
    <name evidence="1" type="ORF">FIBSPDRAFT_686293</name>
</gene>
<name>A0A166C735_9AGAM</name>
<feature type="non-terminal residue" evidence="1">
    <location>
        <position position="1"/>
    </location>
</feature>
<organism evidence="1 2">
    <name type="scientific">Athelia psychrophila</name>
    <dbReference type="NCBI Taxonomy" id="1759441"/>
    <lineage>
        <taxon>Eukaryota</taxon>
        <taxon>Fungi</taxon>
        <taxon>Dikarya</taxon>
        <taxon>Basidiomycota</taxon>
        <taxon>Agaricomycotina</taxon>
        <taxon>Agaricomycetes</taxon>
        <taxon>Agaricomycetidae</taxon>
        <taxon>Atheliales</taxon>
        <taxon>Atheliaceae</taxon>
        <taxon>Athelia</taxon>
    </lineage>
</organism>
<feature type="non-terminal residue" evidence="1">
    <location>
        <position position="51"/>
    </location>
</feature>
<protein>
    <submittedName>
        <fullName evidence="1">Uncharacterized protein</fullName>
    </submittedName>
</protein>
<evidence type="ECO:0000313" key="2">
    <source>
        <dbReference type="Proteomes" id="UP000076532"/>
    </source>
</evidence>
<accession>A0A166C735</accession>
<proteinExistence type="predicted"/>
<dbReference type="Proteomes" id="UP000076532">
    <property type="component" value="Unassembled WGS sequence"/>
</dbReference>
<evidence type="ECO:0000313" key="1">
    <source>
        <dbReference type="EMBL" id="KZP13358.1"/>
    </source>
</evidence>
<dbReference type="AlphaFoldDB" id="A0A166C735"/>
<dbReference type="OrthoDB" id="2748701at2759"/>
<dbReference type="EMBL" id="KV417634">
    <property type="protein sequence ID" value="KZP13358.1"/>
    <property type="molecule type" value="Genomic_DNA"/>
</dbReference>